<dbReference type="AlphaFoldDB" id="A0AAD8HX40"/>
<protein>
    <submittedName>
        <fullName evidence="1">Uncharacterized protein</fullName>
    </submittedName>
</protein>
<reference evidence="1" key="2">
    <citation type="submission" date="2023-05" db="EMBL/GenBank/DDBJ databases">
        <authorList>
            <person name="Schelkunov M.I."/>
        </authorList>
    </citation>
    <scope>NUCLEOTIDE SEQUENCE</scope>
    <source>
        <strain evidence="1">Hsosn_3</strain>
        <tissue evidence="1">Leaf</tissue>
    </source>
</reference>
<dbReference type="Proteomes" id="UP001237642">
    <property type="component" value="Unassembled WGS sequence"/>
</dbReference>
<reference evidence="1" key="1">
    <citation type="submission" date="2023-02" db="EMBL/GenBank/DDBJ databases">
        <title>Genome of toxic invasive species Heracleum sosnowskyi carries increased number of genes despite the absence of recent whole-genome duplications.</title>
        <authorList>
            <person name="Schelkunov M."/>
            <person name="Shtratnikova V."/>
            <person name="Makarenko M."/>
            <person name="Klepikova A."/>
            <person name="Omelchenko D."/>
            <person name="Novikova G."/>
            <person name="Obukhova E."/>
            <person name="Bogdanov V."/>
            <person name="Penin A."/>
            <person name="Logacheva M."/>
        </authorList>
    </citation>
    <scope>NUCLEOTIDE SEQUENCE</scope>
    <source>
        <strain evidence="1">Hsosn_3</strain>
        <tissue evidence="1">Leaf</tissue>
    </source>
</reference>
<organism evidence="1 2">
    <name type="scientific">Heracleum sosnowskyi</name>
    <dbReference type="NCBI Taxonomy" id="360622"/>
    <lineage>
        <taxon>Eukaryota</taxon>
        <taxon>Viridiplantae</taxon>
        <taxon>Streptophyta</taxon>
        <taxon>Embryophyta</taxon>
        <taxon>Tracheophyta</taxon>
        <taxon>Spermatophyta</taxon>
        <taxon>Magnoliopsida</taxon>
        <taxon>eudicotyledons</taxon>
        <taxon>Gunneridae</taxon>
        <taxon>Pentapetalae</taxon>
        <taxon>asterids</taxon>
        <taxon>campanulids</taxon>
        <taxon>Apiales</taxon>
        <taxon>Apiaceae</taxon>
        <taxon>Apioideae</taxon>
        <taxon>apioid superclade</taxon>
        <taxon>Tordylieae</taxon>
        <taxon>Tordyliinae</taxon>
        <taxon>Heracleum</taxon>
    </lineage>
</organism>
<accession>A0AAD8HX40</accession>
<keyword evidence="2" id="KW-1185">Reference proteome</keyword>
<comment type="caution">
    <text evidence="1">The sequence shown here is derived from an EMBL/GenBank/DDBJ whole genome shotgun (WGS) entry which is preliminary data.</text>
</comment>
<name>A0AAD8HX40_9APIA</name>
<sequence length="128" mass="15066">MDHQTPPIAALQNLTINTKPTPTPSRQESYKRAYLNALLTQWYKPSTQETRMHHSRFRTFQTLAKRAKMTTKMGNVVEYTVVGERITRLLCNMADDKPEFRDRLELAIRYVQLRENHDQVLSIIKSLY</sequence>
<proteinExistence type="predicted"/>
<dbReference type="EMBL" id="JAUIZM010000007">
    <property type="protein sequence ID" value="KAK1373555.1"/>
    <property type="molecule type" value="Genomic_DNA"/>
</dbReference>
<evidence type="ECO:0000313" key="2">
    <source>
        <dbReference type="Proteomes" id="UP001237642"/>
    </source>
</evidence>
<evidence type="ECO:0000313" key="1">
    <source>
        <dbReference type="EMBL" id="KAK1373555.1"/>
    </source>
</evidence>
<gene>
    <name evidence="1" type="ORF">POM88_029748</name>
</gene>